<evidence type="ECO:0000313" key="9">
    <source>
        <dbReference type="Proteomes" id="UP000288716"/>
    </source>
</evidence>
<feature type="disulfide bond" evidence="5">
    <location>
        <begin position="21"/>
        <end position="85"/>
    </location>
</feature>
<dbReference type="SUPFAM" id="SSF50242">
    <property type="entry name" value="TIMP-like"/>
    <property type="match status" value="1"/>
</dbReference>
<dbReference type="InterPro" id="IPR001820">
    <property type="entry name" value="TIMP"/>
</dbReference>
<feature type="domain" description="NTR" evidence="7">
    <location>
        <begin position="17"/>
        <end position="137"/>
    </location>
</feature>
<dbReference type="VEuPathDB" id="VectorBase:LDEU012046"/>
<evidence type="ECO:0000256" key="6">
    <source>
        <dbReference type="SAM" id="SignalP"/>
    </source>
</evidence>
<feature type="chain" id="PRO_5019168683" description="NTR domain-containing protein" evidence="6">
    <location>
        <begin position="21"/>
        <end position="147"/>
    </location>
</feature>
<feature type="binding site" evidence="4">
    <location>
        <position position="21"/>
    </location>
    <ligand>
        <name>Zn(2+)</name>
        <dbReference type="ChEBI" id="CHEBI:29105"/>
        <note>ligand shared with metalloproteinase partner</note>
    </ligand>
</feature>
<dbReference type="InterPro" id="IPR001134">
    <property type="entry name" value="Netrin_domain"/>
</dbReference>
<comment type="caution">
    <text evidence="8">The sequence shown here is derived from an EMBL/GenBank/DDBJ whole genome shotgun (WGS) entry which is preliminary data.</text>
</comment>
<organism evidence="8 9">
    <name type="scientific">Leptotrombidium deliense</name>
    <dbReference type="NCBI Taxonomy" id="299467"/>
    <lineage>
        <taxon>Eukaryota</taxon>
        <taxon>Metazoa</taxon>
        <taxon>Ecdysozoa</taxon>
        <taxon>Arthropoda</taxon>
        <taxon>Chelicerata</taxon>
        <taxon>Arachnida</taxon>
        <taxon>Acari</taxon>
        <taxon>Acariformes</taxon>
        <taxon>Trombidiformes</taxon>
        <taxon>Prostigmata</taxon>
        <taxon>Anystina</taxon>
        <taxon>Parasitengona</taxon>
        <taxon>Trombiculoidea</taxon>
        <taxon>Trombiculidae</taxon>
        <taxon>Leptotrombidium</taxon>
    </lineage>
</organism>
<dbReference type="AlphaFoldDB" id="A0A443RXQ4"/>
<evidence type="ECO:0000313" key="8">
    <source>
        <dbReference type="EMBL" id="RWS19994.1"/>
    </source>
</evidence>
<keyword evidence="2" id="KW-0964">Secreted</keyword>
<keyword evidence="6" id="KW-0732">Signal</keyword>
<gene>
    <name evidence="8" type="ORF">B4U80_14953</name>
</gene>
<keyword evidence="4" id="KW-0862">Zinc</keyword>
<reference evidence="8 9" key="1">
    <citation type="journal article" date="2018" name="Gigascience">
        <title>Genomes of trombidid mites reveal novel predicted allergens and laterally-transferred genes associated with secondary metabolism.</title>
        <authorList>
            <person name="Dong X."/>
            <person name="Chaisiri K."/>
            <person name="Xia D."/>
            <person name="Armstrong S.D."/>
            <person name="Fang Y."/>
            <person name="Donnelly M.J."/>
            <person name="Kadowaki T."/>
            <person name="McGarry J.W."/>
            <person name="Darby A.C."/>
            <person name="Makepeace B.L."/>
        </authorList>
    </citation>
    <scope>NUCLEOTIDE SEQUENCE [LARGE SCALE GENOMIC DNA]</scope>
    <source>
        <strain evidence="8">UoL-UT</strain>
    </source>
</reference>
<dbReference type="GO" id="GO:0005576">
    <property type="term" value="C:extracellular region"/>
    <property type="evidence" value="ECO:0007669"/>
    <property type="project" value="UniProtKB-SubCell"/>
</dbReference>
<name>A0A443RXQ4_9ACAR</name>
<protein>
    <recommendedName>
        <fullName evidence="7">NTR domain-containing protein</fullName>
    </recommendedName>
</protein>
<sequence length="147" mass="17132">MNSVLLSLSLLFTLYYCLKCCPCIKKTQEEKFCDADTVLLIKINWVKENRNNDTVEYTVHVKEVFSGSANNAIIRVKAPMSERRCGIIFRLGSIHAIEVVKERTFFFTNNCLFHEDWTNATNYIKTRISNILPHKLCKKIKRPKQNN</sequence>
<keyword evidence="9" id="KW-1185">Reference proteome</keyword>
<evidence type="ECO:0000259" key="7">
    <source>
        <dbReference type="PROSITE" id="PS50189"/>
    </source>
</evidence>
<dbReference type="InterPro" id="IPR008993">
    <property type="entry name" value="TIMP-like_OB-fold"/>
</dbReference>
<feature type="disulfide bond" evidence="5">
    <location>
        <begin position="23"/>
        <end position="111"/>
    </location>
</feature>
<evidence type="ECO:0000256" key="5">
    <source>
        <dbReference type="PIRSR" id="PIRSR601820-3"/>
    </source>
</evidence>
<keyword evidence="3 5" id="KW-1015">Disulfide bond</keyword>
<evidence type="ECO:0000256" key="3">
    <source>
        <dbReference type="ARBA" id="ARBA00023157"/>
    </source>
</evidence>
<evidence type="ECO:0000256" key="4">
    <source>
        <dbReference type="PIRSR" id="PIRSR601820-1"/>
    </source>
</evidence>
<dbReference type="Gene3D" id="2.40.50.120">
    <property type="match status" value="1"/>
</dbReference>
<dbReference type="Proteomes" id="UP000288716">
    <property type="component" value="Unassembled WGS sequence"/>
</dbReference>
<feature type="signal peptide" evidence="6">
    <location>
        <begin position="1"/>
        <end position="20"/>
    </location>
</feature>
<comment type="subcellular location">
    <subcellularLocation>
        <location evidence="1">Secreted</location>
    </subcellularLocation>
</comment>
<dbReference type="GO" id="GO:0008191">
    <property type="term" value="F:metalloendopeptidase inhibitor activity"/>
    <property type="evidence" value="ECO:0007669"/>
    <property type="project" value="InterPro"/>
</dbReference>
<accession>A0A443RXQ4</accession>
<keyword evidence="4" id="KW-0479">Metal-binding</keyword>
<evidence type="ECO:0000256" key="1">
    <source>
        <dbReference type="ARBA" id="ARBA00004613"/>
    </source>
</evidence>
<dbReference type="EMBL" id="NCKV01020939">
    <property type="protein sequence ID" value="RWS19994.1"/>
    <property type="molecule type" value="Genomic_DNA"/>
</dbReference>
<evidence type="ECO:0000256" key="2">
    <source>
        <dbReference type="ARBA" id="ARBA00022525"/>
    </source>
</evidence>
<dbReference type="PROSITE" id="PS50189">
    <property type="entry name" value="NTR"/>
    <property type="match status" value="1"/>
</dbReference>
<dbReference type="GO" id="GO:0046872">
    <property type="term" value="F:metal ion binding"/>
    <property type="evidence" value="ECO:0007669"/>
    <property type="project" value="UniProtKB-KW"/>
</dbReference>
<proteinExistence type="predicted"/>
<dbReference type="Pfam" id="PF00965">
    <property type="entry name" value="TIMP"/>
    <property type="match status" value="1"/>
</dbReference>